<gene>
    <name evidence="2" type="ORF">NDU88_006913</name>
</gene>
<comment type="caution">
    <text evidence="2">The sequence shown here is derived from an EMBL/GenBank/DDBJ whole genome shotgun (WGS) entry which is preliminary data.</text>
</comment>
<proteinExistence type="predicted"/>
<feature type="region of interest" description="Disordered" evidence="1">
    <location>
        <begin position="1"/>
        <end position="82"/>
    </location>
</feature>
<sequence>MGTPTCEKPSAAERHRQTKRAFFTSEDLVVDETQTRDRDGEDDSRGRGRLEIFTSENSGQGLRETSSCLSRESPGGQEVPSRTTVNDLAQCGWSGDAWPWAENAGITEAFWLLNPDRRDFHRPY</sequence>
<evidence type="ECO:0000256" key="1">
    <source>
        <dbReference type="SAM" id="MobiDB-lite"/>
    </source>
</evidence>
<name>A0AAV7MFE2_PLEWA</name>
<accession>A0AAV7MFE2</accession>
<evidence type="ECO:0000313" key="3">
    <source>
        <dbReference type="Proteomes" id="UP001066276"/>
    </source>
</evidence>
<dbReference type="EMBL" id="JANPWB010000014">
    <property type="protein sequence ID" value="KAJ1101849.1"/>
    <property type="molecule type" value="Genomic_DNA"/>
</dbReference>
<feature type="compositionally biased region" description="Basic and acidic residues" evidence="1">
    <location>
        <begin position="33"/>
        <end position="50"/>
    </location>
</feature>
<organism evidence="2 3">
    <name type="scientific">Pleurodeles waltl</name>
    <name type="common">Iberian ribbed newt</name>
    <dbReference type="NCBI Taxonomy" id="8319"/>
    <lineage>
        <taxon>Eukaryota</taxon>
        <taxon>Metazoa</taxon>
        <taxon>Chordata</taxon>
        <taxon>Craniata</taxon>
        <taxon>Vertebrata</taxon>
        <taxon>Euteleostomi</taxon>
        <taxon>Amphibia</taxon>
        <taxon>Batrachia</taxon>
        <taxon>Caudata</taxon>
        <taxon>Salamandroidea</taxon>
        <taxon>Salamandridae</taxon>
        <taxon>Pleurodelinae</taxon>
        <taxon>Pleurodeles</taxon>
    </lineage>
</organism>
<dbReference type="Proteomes" id="UP001066276">
    <property type="component" value="Chromosome 10"/>
</dbReference>
<reference evidence="2" key="1">
    <citation type="journal article" date="2022" name="bioRxiv">
        <title>Sequencing and chromosome-scale assembly of the giantPleurodeles waltlgenome.</title>
        <authorList>
            <person name="Brown T."/>
            <person name="Elewa A."/>
            <person name="Iarovenko S."/>
            <person name="Subramanian E."/>
            <person name="Araus A.J."/>
            <person name="Petzold A."/>
            <person name="Susuki M."/>
            <person name="Suzuki K.-i.T."/>
            <person name="Hayashi T."/>
            <person name="Toyoda A."/>
            <person name="Oliveira C."/>
            <person name="Osipova E."/>
            <person name="Leigh N.D."/>
            <person name="Simon A."/>
            <person name="Yun M.H."/>
        </authorList>
    </citation>
    <scope>NUCLEOTIDE SEQUENCE</scope>
    <source>
        <strain evidence="2">20211129_DDA</strain>
        <tissue evidence="2">Liver</tissue>
    </source>
</reference>
<dbReference type="AlphaFoldDB" id="A0AAV7MFE2"/>
<evidence type="ECO:0000313" key="2">
    <source>
        <dbReference type="EMBL" id="KAJ1101849.1"/>
    </source>
</evidence>
<feature type="compositionally biased region" description="Polar residues" evidence="1">
    <location>
        <begin position="54"/>
        <end position="70"/>
    </location>
</feature>
<keyword evidence="3" id="KW-1185">Reference proteome</keyword>
<protein>
    <submittedName>
        <fullName evidence="2">Uncharacterized protein</fullName>
    </submittedName>
</protein>